<dbReference type="AlphaFoldDB" id="A0A098BP62"/>
<evidence type="ECO:0000313" key="3">
    <source>
        <dbReference type="EMBL" id="CDZ90075.1"/>
    </source>
</evidence>
<dbReference type="PANTHER" id="PTHR34978">
    <property type="entry name" value="POSSIBLE SENSOR-TRANSDUCER PROTEIN BLAR"/>
    <property type="match status" value="1"/>
</dbReference>
<comment type="cofactor">
    <cofactor evidence="1">
        <name>Zn(2+)</name>
        <dbReference type="ChEBI" id="CHEBI:29105"/>
    </cofactor>
    <text evidence="1">Binds 1 zinc ion per subunit.</text>
</comment>
<proteinExistence type="inferred from homology"/>
<sequence>MTLALVLLLGAALITVAAPPMLRRVGATSLPPGMVLAAWLGSLAGALFFGASAAIILIWPDHAPAETAVEALVRCLAAVSHAVQPWITEALAGAGAVVLSAVVARVVILGRRHARAQARLLDYHREVVCIVARSRGDDVMWLEHPMPMAYSVAGRPGFVVATDGLSQCLSSGERDAVLAHERAHLRGSHHRIVGACDVLAAVFPAVPLFAAAPSAVKTLVELTADQHAARATSAATVCAALVAVSASPLPQPPGTLGLSNETSLRLVKLRTSWRMRCPRMSYAAAAVVSMAVPAATALAGLATASAGLCLALAVL</sequence>
<keyword evidence="1" id="KW-0645">Protease</keyword>
<dbReference type="Proteomes" id="UP000042997">
    <property type="component" value="Unassembled WGS sequence"/>
</dbReference>
<keyword evidence="1" id="KW-0378">Hydrolase</keyword>
<dbReference type="InterPro" id="IPR001915">
    <property type="entry name" value="Peptidase_M48"/>
</dbReference>
<dbReference type="PANTHER" id="PTHR34978:SF3">
    <property type="entry name" value="SLR0241 PROTEIN"/>
    <property type="match status" value="1"/>
</dbReference>
<dbReference type="Gene3D" id="3.30.2010.10">
    <property type="entry name" value="Metalloproteases ('zincins'), catalytic domain"/>
    <property type="match status" value="1"/>
</dbReference>
<evidence type="ECO:0000313" key="4">
    <source>
        <dbReference type="Proteomes" id="UP000042997"/>
    </source>
</evidence>
<reference evidence="3 4" key="1">
    <citation type="journal article" date="2014" name="Genome Announc.">
        <title>Draft Genome Sequence of Propane- and Butane-Oxidizing Actinobacterium Rhodococcus ruber IEGM 231.</title>
        <authorList>
            <person name="Ivshina I.B."/>
            <person name="Kuyukina M.S."/>
            <person name="Krivoruchko A.V."/>
            <person name="Barbe V."/>
            <person name="Fischer C."/>
        </authorList>
    </citation>
    <scope>NUCLEOTIDE SEQUENCE [LARGE SCALE GENOMIC DNA]</scope>
</reference>
<name>A0A098BP62_9NOCA</name>
<protein>
    <recommendedName>
        <fullName evidence="2">Peptidase M48 domain-containing protein</fullName>
    </recommendedName>
</protein>
<keyword evidence="1" id="KW-0862">Zinc</keyword>
<accession>A0A098BP62</accession>
<evidence type="ECO:0000259" key="2">
    <source>
        <dbReference type="Pfam" id="PF01435"/>
    </source>
</evidence>
<comment type="similarity">
    <text evidence="1">Belongs to the peptidase M48 family.</text>
</comment>
<dbReference type="RefSeq" id="WP_006934841.1">
    <property type="nucleotide sequence ID" value="NZ_CP023714.1"/>
</dbReference>
<gene>
    <name evidence="3" type="ORF">RHRU231_600008</name>
</gene>
<keyword evidence="1" id="KW-0482">Metalloprotease</keyword>
<dbReference type="InterPro" id="IPR052173">
    <property type="entry name" value="Beta-lactam_resp_regulator"/>
</dbReference>
<dbReference type="GO" id="GO:0004222">
    <property type="term" value="F:metalloendopeptidase activity"/>
    <property type="evidence" value="ECO:0007669"/>
    <property type="project" value="InterPro"/>
</dbReference>
<organism evidence="3 4">
    <name type="scientific">Rhodococcus ruber</name>
    <dbReference type="NCBI Taxonomy" id="1830"/>
    <lineage>
        <taxon>Bacteria</taxon>
        <taxon>Bacillati</taxon>
        <taxon>Actinomycetota</taxon>
        <taxon>Actinomycetes</taxon>
        <taxon>Mycobacteriales</taxon>
        <taxon>Nocardiaceae</taxon>
        <taxon>Rhodococcus</taxon>
    </lineage>
</organism>
<dbReference type="OrthoDB" id="9785340at2"/>
<dbReference type="Pfam" id="PF01435">
    <property type="entry name" value="Peptidase_M48"/>
    <property type="match status" value="1"/>
</dbReference>
<dbReference type="GO" id="GO:0006508">
    <property type="term" value="P:proteolysis"/>
    <property type="evidence" value="ECO:0007669"/>
    <property type="project" value="UniProtKB-KW"/>
</dbReference>
<dbReference type="EMBL" id="CCSD01000073">
    <property type="protein sequence ID" value="CDZ90075.1"/>
    <property type="molecule type" value="Genomic_DNA"/>
</dbReference>
<feature type="domain" description="Peptidase M48" evidence="2">
    <location>
        <begin position="140"/>
        <end position="192"/>
    </location>
</feature>
<dbReference type="CDD" id="cd07326">
    <property type="entry name" value="M56_BlaR1_MecR1_like"/>
    <property type="match status" value="1"/>
</dbReference>
<evidence type="ECO:0000256" key="1">
    <source>
        <dbReference type="RuleBase" id="RU003983"/>
    </source>
</evidence>